<accession>A0AAN8KK41</accession>
<organism evidence="2 3">
    <name type="scientific">Patella caerulea</name>
    <name type="common">Rayed Mediterranean limpet</name>
    <dbReference type="NCBI Taxonomy" id="87958"/>
    <lineage>
        <taxon>Eukaryota</taxon>
        <taxon>Metazoa</taxon>
        <taxon>Spiralia</taxon>
        <taxon>Lophotrochozoa</taxon>
        <taxon>Mollusca</taxon>
        <taxon>Gastropoda</taxon>
        <taxon>Patellogastropoda</taxon>
        <taxon>Patelloidea</taxon>
        <taxon>Patellidae</taxon>
        <taxon>Patella</taxon>
    </lineage>
</organism>
<name>A0AAN8KK41_PATCE</name>
<feature type="compositionally biased region" description="Basic residues" evidence="1">
    <location>
        <begin position="7"/>
        <end position="19"/>
    </location>
</feature>
<feature type="compositionally biased region" description="Basic residues" evidence="1">
    <location>
        <begin position="57"/>
        <end position="77"/>
    </location>
</feature>
<feature type="region of interest" description="Disordered" evidence="1">
    <location>
        <begin position="1"/>
        <end position="88"/>
    </location>
</feature>
<gene>
    <name evidence="2" type="ORF">SNE40_004277</name>
</gene>
<dbReference type="Proteomes" id="UP001347796">
    <property type="component" value="Unassembled WGS sequence"/>
</dbReference>
<keyword evidence="3" id="KW-1185">Reference proteome</keyword>
<sequence length="126" mass="14789">MEQMIKKSMKKEKKKRKEGRSKEGRKVGKPLHPPALRYARISFTHPNSISELGDLRKMKKKRRKNRRKKKKRRKKKNPTSVNPKPSALKYARISFTHPNSISELGHPWRDSLKAYQGRATPTKTEC</sequence>
<evidence type="ECO:0000256" key="1">
    <source>
        <dbReference type="SAM" id="MobiDB-lite"/>
    </source>
</evidence>
<comment type="caution">
    <text evidence="2">The sequence shown here is derived from an EMBL/GenBank/DDBJ whole genome shotgun (WGS) entry which is preliminary data.</text>
</comment>
<evidence type="ECO:0000313" key="3">
    <source>
        <dbReference type="Proteomes" id="UP001347796"/>
    </source>
</evidence>
<proteinExistence type="predicted"/>
<evidence type="ECO:0000313" key="2">
    <source>
        <dbReference type="EMBL" id="KAK6192880.1"/>
    </source>
</evidence>
<protein>
    <submittedName>
        <fullName evidence="2">Uncharacterized protein</fullName>
    </submittedName>
</protein>
<dbReference type="EMBL" id="JAZGQO010000002">
    <property type="protein sequence ID" value="KAK6192880.1"/>
    <property type="molecule type" value="Genomic_DNA"/>
</dbReference>
<dbReference type="AlphaFoldDB" id="A0AAN8KK41"/>
<reference evidence="2 3" key="1">
    <citation type="submission" date="2024-01" db="EMBL/GenBank/DDBJ databases">
        <title>The genome of the rayed Mediterranean limpet Patella caerulea (Linnaeus, 1758).</title>
        <authorList>
            <person name="Anh-Thu Weber A."/>
            <person name="Halstead-Nussloch G."/>
        </authorList>
    </citation>
    <scope>NUCLEOTIDE SEQUENCE [LARGE SCALE GENOMIC DNA]</scope>
    <source>
        <strain evidence="2">AATW-2023a</strain>
        <tissue evidence="2">Whole specimen</tissue>
    </source>
</reference>